<comment type="pathway">
    <text evidence="2 14 15">Porphyrin-containing compound metabolism; protoporphyrin-IX biosynthesis; protoporphyrin-IX from protoporphyrinogen-IX: step 1/1.</text>
</comment>
<comment type="cofactor">
    <cofactor evidence="14 15">
        <name>heme b</name>
        <dbReference type="ChEBI" id="CHEBI:60344"/>
    </cofactor>
    <text evidence="14 15">Binds 1 heme b (iron(II)-protoporphyrin IX) group per subunit.</text>
</comment>
<reference evidence="16 17" key="1">
    <citation type="journal article" date="2010" name="J. Bacteriol.">
        <title>Complete genome sequence of the aerobic facultative methanotroph Methylocella silvestris BL2.</title>
        <authorList>
            <person name="Chen Y."/>
            <person name="Crombie A."/>
            <person name="Rahman M.T."/>
            <person name="Dedysh S.N."/>
            <person name="Liesack W."/>
            <person name="Stott M.B."/>
            <person name="Alam M."/>
            <person name="Theisen A.R."/>
            <person name="Murrell J.C."/>
            <person name="Dunfield P.F."/>
        </authorList>
    </citation>
    <scope>NUCLEOTIDE SEQUENCE [LARGE SCALE GENOMIC DNA]</scope>
    <source>
        <strain evidence="17">DSM 15510 / CIP 108128 / LMG 27833 / NCIMB 13906 / BL2</strain>
    </source>
</reference>
<dbReference type="RefSeq" id="WP_012591526.1">
    <property type="nucleotide sequence ID" value="NC_011666.1"/>
</dbReference>
<comment type="subcellular location">
    <subcellularLocation>
        <location evidence="1 14">Cell membrane</location>
        <topology evidence="1 14">Multi-pass membrane protein</topology>
    </subcellularLocation>
</comment>
<keyword evidence="10 14" id="KW-0560">Oxidoreductase</keyword>
<feature type="transmembrane region" description="Helical" evidence="14">
    <location>
        <begin position="12"/>
        <end position="31"/>
    </location>
</feature>
<keyword evidence="12 14" id="KW-0472">Membrane</keyword>
<dbReference type="eggNOG" id="COG1981">
    <property type="taxonomic scope" value="Bacteria"/>
</dbReference>
<evidence type="ECO:0000256" key="1">
    <source>
        <dbReference type="ARBA" id="ARBA00004651"/>
    </source>
</evidence>
<feature type="transmembrane region" description="Helical" evidence="14">
    <location>
        <begin position="121"/>
        <end position="139"/>
    </location>
</feature>
<keyword evidence="6 14" id="KW-0349">Heme</keyword>
<keyword evidence="5 14" id="KW-1003">Cell membrane</keyword>
<comment type="function">
    <text evidence="14 15">Catalyzes the oxidation of protoporphyrinogen IX to protoporphyrin IX.</text>
</comment>
<dbReference type="HAMAP" id="MF_02239">
    <property type="entry name" value="HemJ"/>
    <property type="match status" value="1"/>
</dbReference>
<comment type="similarity">
    <text evidence="3 14 15">Belongs to the HemJ family.</text>
</comment>
<dbReference type="GO" id="GO:0046872">
    <property type="term" value="F:metal ion binding"/>
    <property type="evidence" value="ECO:0007669"/>
    <property type="project" value="UniProtKB-UniRule"/>
</dbReference>
<evidence type="ECO:0000313" key="16">
    <source>
        <dbReference type="EMBL" id="ACK51457.1"/>
    </source>
</evidence>
<proteinExistence type="inferred from homology"/>
<dbReference type="GO" id="GO:0005886">
    <property type="term" value="C:plasma membrane"/>
    <property type="evidence" value="ECO:0007669"/>
    <property type="project" value="UniProtKB-SubCell"/>
</dbReference>
<feature type="transmembrane region" description="Helical" evidence="14">
    <location>
        <begin position="79"/>
        <end position="100"/>
    </location>
</feature>
<feature type="binding site" description="axial binding residue" evidence="14">
    <location>
        <position position="11"/>
    </location>
    <ligand>
        <name>heme</name>
        <dbReference type="ChEBI" id="CHEBI:30413"/>
    </ligand>
    <ligandPart>
        <name>Fe</name>
        <dbReference type="ChEBI" id="CHEBI:18248"/>
    </ligandPart>
</feature>
<gene>
    <name evidence="16" type="ordered locus">Msil_2533</name>
</gene>
<keyword evidence="8 14" id="KW-0479">Metal-binding</keyword>
<organism evidence="16 17">
    <name type="scientific">Methylocella silvestris (strain DSM 15510 / CIP 108128 / LMG 27833 / NCIMB 13906 / BL2)</name>
    <dbReference type="NCBI Taxonomy" id="395965"/>
    <lineage>
        <taxon>Bacteria</taxon>
        <taxon>Pseudomonadati</taxon>
        <taxon>Pseudomonadota</taxon>
        <taxon>Alphaproteobacteria</taxon>
        <taxon>Hyphomicrobiales</taxon>
        <taxon>Beijerinckiaceae</taxon>
        <taxon>Methylocella</taxon>
    </lineage>
</organism>
<keyword evidence="9 14" id="KW-1133">Transmembrane helix</keyword>
<keyword evidence="11 14" id="KW-0408">Iron</keyword>
<dbReference type="EC" id="1.3.99.-" evidence="14 15"/>
<feature type="binding site" description="axial binding residue" evidence="14">
    <location>
        <position position="86"/>
    </location>
    <ligand>
        <name>heme</name>
        <dbReference type="ChEBI" id="CHEBI:30413"/>
    </ligand>
    <ligandPart>
        <name>Fe</name>
        <dbReference type="ChEBI" id="CHEBI:18248"/>
    </ligandPart>
</feature>
<evidence type="ECO:0000256" key="7">
    <source>
        <dbReference type="ARBA" id="ARBA00022692"/>
    </source>
</evidence>
<dbReference type="PANTHER" id="PTHR40255:SF1">
    <property type="entry name" value="PROTOPORPHYRINOGEN IX OXIDASE"/>
    <property type="match status" value="1"/>
</dbReference>
<evidence type="ECO:0000256" key="10">
    <source>
        <dbReference type="ARBA" id="ARBA00023002"/>
    </source>
</evidence>
<comment type="catalytic activity">
    <reaction evidence="13 14 15">
        <text>protoporphyrinogen IX + 3 A = protoporphyrin IX + 3 AH2</text>
        <dbReference type="Rhea" id="RHEA:62000"/>
        <dbReference type="ChEBI" id="CHEBI:13193"/>
        <dbReference type="ChEBI" id="CHEBI:17499"/>
        <dbReference type="ChEBI" id="CHEBI:57306"/>
        <dbReference type="ChEBI" id="CHEBI:57307"/>
    </reaction>
</comment>
<evidence type="ECO:0000256" key="4">
    <source>
        <dbReference type="ARBA" id="ARBA00017504"/>
    </source>
</evidence>
<dbReference type="InterPro" id="IPR005265">
    <property type="entry name" value="HemJ-like"/>
</dbReference>
<evidence type="ECO:0000256" key="11">
    <source>
        <dbReference type="ARBA" id="ARBA00023004"/>
    </source>
</evidence>
<dbReference type="HOGENOM" id="CLU_125006_1_0_5"/>
<evidence type="ECO:0000256" key="13">
    <source>
        <dbReference type="ARBA" id="ARBA00048390"/>
    </source>
</evidence>
<dbReference type="OrthoDB" id="9800824at2"/>
<dbReference type="GO" id="GO:0006782">
    <property type="term" value="P:protoporphyrinogen IX biosynthetic process"/>
    <property type="evidence" value="ECO:0007669"/>
    <property type="project" value="UniProtKB-UniRule"/>
</dbReference>
<evidence type="ECO:0000256" key="12">
    <source>
        <dbReference type="ARBA" id="ARBA00023136"/>
    </source>
</evidence>
<dbReference type="PIRSF" id="PIRSF004638">
    <property type="entry name" value="UCP004638"/>
    <property type="match status" value="1"/>
</dbReference>
<dbReference type="Proteomes" id="UP000002257">
    <property type="component" value="Chromosome"/>
</dbReference>
<evidence type="ECO:0000256" key="14">
    <source>
        <dbReference type="HAMAP-Rule" id="MF_02239"/>
    </source>
</evidence>
<sequence>MTFYLAIKAVHILAVISWMAGMLYLPRLFVYHAGAAQGSELAKTFEIMERRLIRAIMTPAMIVVWATGLTLAVKGEFLAAGWLHGKLALVILMSALHFYFDAARRSFVAGTNRRTARFYRVINEVPTLLMIGVVIFVVLKP</sequence>
<feature type="transmembrane region" description="Helical" evidence="14">
    <location>
        <begin position="52"/>
        <end position="73"/>
    </location>
</feature>
<evidence type="ECO:0000313" key="17">
    <source>
        <dbReference type="Proteomes" id="UP000002257"/>
    </source>
</evidence>
<dbReference type="AlphaFoldDB" id="B8EM68"/>
<name>B8EM68_METSB</name>
<dbReference type="PANTHER" id="PTHR40255">
    <property type="entry name" value="UPF0093 MEMBRANE PROTEIN SLR1790"/>
    <property type="match status" value="1"/>
</dbReference>
<protein>
    <recommendedName>
        <fullName evidence="4 14">Protoporphyrinogen IX oxidase</fullName>
        <shortName evidence="14">PPO</shortName>
        <ecNumber evidence="14 15">1.3.99.-</ecNumber>
    </recommendedName>
</protein>
<evidence type="ECO:0000256" key="3">
    <source>
        <dbReference type="ARBA" id="ARBA00006501"/>
    </source>
</evidence>
<dbReference type="STRING" id="395965.Msil_2533"/>
<evidence type="ECO:0000256" key="8">
    <source>
        <dbReference type="ARBA" id="ARBA00022723"/>
    </source>
</evidence>
<dbReference type="EMBL" id="CP001280">
    <property type="protein sequence ID" value="ACK51457.1"/>
    <property type="molecule type" value="Genomic_DNA"/>
</dbReference>
<dbReference type="GO" id="GO:0070818">
    <property type="term" value="F:protoporphyrinogen oxidase activity"/>
    <property type="evidence" value="ECO:0007669"/>
    <property type="project" value="UniProtKB-UniRule"/>
</dbReference>
<evidence type="ECO:0000256" key="6">
    <source>
        <dbReference type="ARBA" id="ARBA00022617"/>
    </source>
</evidence>
<keyword evidence="7 14" id="KW-0812">Transmembrane</keyword>
<accession>B8EM68</accession>
<evidence type="ECO:0000256" key="15">
    <source>
        <dbReference type="PIRNR" id="PIRNR004638"/>
    </source>
</evidence>
<keyword evidence="17" id="KW-1185">Reference proteome</keyword>
<dbReference type="NCBIfam" id="TIGR00701">
    <property type="entry name" value="protoporphyrinogen oxidase HemJ"/>
    <property type="match status" value="1"/>
</dbReference>
<dbReference type="UniPathway" id="UPA00251">
    <property type="reaction ID" value="UER00324"/>
</dbReference>
<dbReference type="Pfam" id="PF03653">
    <property type="entry name" value="UPF0093"/>
    <property type="match status" value="1"/>
</dbReference>
<evidence type="ECO:0000256" key="5">
    <source>
        <dbReference type="ARBA" id="ARBA00022475"/>
    </source>
</evidence>
<evidence type="ECO:0000256" key="9">
    <source>
        <dbReference type="ARBA" id="ARBA00022989"/>
    </source>
</evidence>
<evidence type="ECO:0000256" key="2">
    <source>
        <dbReference type="ARBA" id="ARBA00005073"/>
    </source>
</evidence>
<comment type="subunit">
    <text evidence="14">Homodimer.</text>
</comment>
<dbReference type="KEGG" id="msl:Msil_2533"/>